<reference evidence="1" key="1">
    <citation type="submission" date="2018-05" db="EMBL/GenBank/DDBJ databases">
        <authorList>
            <person name="Lanie J.A."/>
            <person name="Ng W.-L."/>
            <person name="Kazmierczak K.M."/>
            <person name="Andrzejewski T.M."/>
            <person name="Davidsen T.M."/>
            <person name="Wayne K.J."/>
            <person name="Tettelin H."/>
            <person name="Glass J.I."/>
            <person name="Rusch D."/>
            <person name="Podicherti R."/>
            <person name="Tsui H.-C.T."/>
            <person name="Winkler M.E."/>
        </authorList>
    </citation>
    <scope>NUCLEOTIDE SEQUENCE</scope>
</reference>
<dbReference type="AlphaFoldDB" id="A0A381SN42"/>
<dbReference type="EMBL" id="UINC01003273">
    <property type="protein sequence ID" value="SVA04869.1"/>
    <property type="molecule type" value="Genomic_DNA"/>
</dbReference>
<accession>A0A381SN42</accession>
<name>A0A381SN42_9ZZZZ</name>
<organism evidence="1">
    <name type="scientific">marine metagenome</name>
    <dbReference type="NCBI Taxonomy" id="408172"/>
    <lineage>
        <taxon>unclassified sequences</taxon>
        <taxon>metagenomes</taxon>
        <taxon>ecological metagenomes</taxon>
    </lineage>
</organism>
<evidence type="ECO:0000313" key="1">
    <source>
        <dbReference type="EMBL" id="SVA04869.1"/>
    </source>
</evidence>
<gene>
    <name evidence="1" type="ORF">METZ01_LOCUS57723</name>
</gene>
<proteinExistence type="predicted"/>
<protein>
    <submittedName>
        <fullName evidence="1">Uncharacterized protein</fullName>
    </submittedName>
</protein>
<sequence>MEISKKTKAALWWNRLSTKKDLGSETMSLSVNGRRALRFLIILPEHATQSELAKRFVFSMRNALGPEGINQIRILGPANVGNLINLEDFHDFILYSETDLNRWGLPGKELIWTCQRIKVDAVLDLNQEFAPISATICSKIIAPLKVGFFSDEGENYYNIMIQRYGTDLVESGFKEIFQILGIG</sequence>